<reference evidence="1" key="1">
    <citation type="journal article" date="2006" name="Nature">
        <title>Deciphering the evolution and metabolism of an anammox bacterium from a community genome.</title>
        <authorList>
            <person name="Strous M."/>
            <person name="Pelletier E."/>
            <person name="Mangenot S."/>
            <person name="Rattei T."/>
            <person name="Lehner A."/>
            <person name="Taylor M.W."/>
            <person name="Horn M."/>
            <person name="Daims H."/>
            <person name="Bartol-Mavel D."/>
            <person name="Wincker P."/>
            <person name="Barbe V."/>
            <person name="Fonknechten N."/>
            <person name="Vallenet D."/>
            <person name="Segurens B."/>
            <person name="Schenowitz-Truong C."/>
            <person name="Medigue C."/>
            <person name="Collingro A."/>
            <person name="Snel B."/>
            <person name="Dutilh B.E."/>
            <person name="OpDenCamp H.J.M."/>
            <person name="vanDerDrift C."/>
            <person name="Cirpus I."/>
            <person name="vanDePas-Schoonen K.T."/>
            <person name="Harhangi H.R."/>
            <person name="vanNiftrik L."/>
            <person name="Schmid M."/>
            <person name="Keltjens J."/>
            <person name="vanDeVossenberg J."/>
            <person name="Kartal B."/>
            <person name="Meier H."/>
            <person name="Frishman D."/>
            <person name="Huynen M.A."/>
            <person name="Mewes H."/>
            <person name="Weissenbach J."/>
            <person name="Jetten M.S.M."/>
            <person name="Wagner M."/>
            <person name="LePaslier D."/>
        </authorList>
    </citation>
    <scope>NUCLEOTIDE SEQUENCE</scope>
</reference>
<dbReference type="EMBL" id="CT573071">
    <property type="protein sequence ID" value="CAJ75141.1"/>
    <property type="molecule type" value="Genomic_DNA"/>
</dbReference>
<reference evidence="1" key="2">
    <citation type="submission" date="2006-01" db="EMBL/GenBank/DDBJ databases">
        <authorList>
            <person name="Genoscope"/>
        </authorList>
    </citation>
    <scope>NUCLEOTIDE SEQUENCE</scope>
</reference>
<organism evidence="1">
    <name type="scientific">Kuenenia stuttgartiensis</name>
    <dbReference type="NCBI Taxonomy" id="174633"/>
    <lineage>
        <taxon>Bacteria</taxon>
        <taxon>Pseudomonadati</taxon>
        <taxon>Planctomycetota</taxon>
        <taxon>Candidatus Brocadiia</taxon>
        <taxon>Candidatus Brocadiales</taxon>
        <taxon>Candidatus Brocadiaceae</taxon>
        <taxon>Candidatus Kuenenia</taxon>
    </lineage>
</organism>
<proteinExistence type="predicted"/>
<evidence type="ECO:0008006" key="2">
    <source>
        <dbReference type="Google" id="ProtNLM"/>
    </source>
</evidence>
<name>Q1Q544_KUEST</name>
<accession>Q1Q544</accession>
<gene>
    <name evidence="1" type="ORF">kuste4379</name>
</gene>
<dbReference type="AlphaFoldDB" id="Q1Q544"/>
<sequence>MLGVETKFYRRYKMEKGAAKLFKMGELIQITKRPRRHIMTAIDALMLQPVKRDRDGARWFTEAQVRQLAERLTGTKGVKGGQESMGG</sequence>
<protein>
    <recommendedName>
        <fullName evidence="2">HTH merR-type domain-containing protein</fullName>
    </recommendedName>
</protein>
<evidence type="ECO:0000313" key="1">
    <source>
        <dbReference type="EMBL" id="CAJ75141.1"/>
    </source>
</evidence>